<dbReference type="CDD" id="cd00093">
    <property type="entry name" value="HTH_XRE"/>
    <property type="match status" value="1"/>
</dbReference>
<dbReference type="InterPro" id="IPR025153">
    <property type="entry name" value="Ead_Ea22"/>
</dbReference>
<dbReference type="Pfam" id="PF13935">
    <property type="entry name" value="Ead_Ea22"/>
    <property type="match status" value="1"/>
</dbReference>
<dbReference type="InterPro" id="IPR001387">
    <property type="entry name" value="Cro/C1-type_HTH"/>
</dbReference>
<protein>
    <recommendedName>
        <fullName evidence="3">XRE family transcriptional regulator</fullName>
    </recommendedName>
</protein>
<dbReference type="InterPro" id="IPR010982">
    <property type="entry name" value="Lambda_DNA-bd_dom_sf"/>
</dbReference>
<dbReference type="RefSeq" id="WP_370447406.1">
    <property type="nucleotide sequence ID" value="NZ_UFBM01000060.1"/>
</dbReference>
<dbReference type="AlphaFoldDB" id="A0ABD7N9R0"/>
<accession>A0ABD7N9R0</accession>
<organism evidence="1 2">
    <name type="scientific">Klebsiella quasipneumoniae</name>
    <dbReference type="NCBI Taxonomy" id="1463165"/>
    <lineage>
        <taxon>Bacteria</taxon>
        <taxon>Pseudomonadati</taxon>
        <taxon>Pseudomonadota</taxon>
        <taxon>Gammaproteobacteria</taxon>
        <taxon>Enterobacterales</taxon>
        <taxon>Enterobacteriaceae</taxon>
        <taxon>Klebsiella/Raoultella group</taxon>
        <taxon>Klebsiella</taxon>
        <taxon>Klebsiella pneumoniae complex</taxon>
    </lineage>
</organism>
<comment type="caution">
    <text evidence="1">The sequence shown here is derived from an EMBL/GenBank/DDBJ whole genome shotgun (WGS) entry which is preliminary data.</text>
</comment>
<dbReference type="EMBL" id="UFBM01000060">
    <property type="protein sequence ID" value="SSG07464.1"/>
    <property type="molecule type" value="Genomic_DNA"/>
</dbReference>
<gene>
    <name evidence="1" type="ORF">SAMEA23995918_05029</name>
</gene>
<dbReference type="SUPFAM" id="SSF47413">
    <property type="entry name" value="lambda repressor-like DNA-binding domains"/>
    <property type="match status" value="1"/>
</dbReference>
<reference evidence="1 2" key="1">
    <citation type="submission" date="2018-07" db="EMBL/GenBank/DDBJ databases">
        <authorList>
            <consortium name="Pathogen Informatics"/>
        </authorList>
    </citation>
    <scope>NUCLEOTIDE SEQUENCE [LARGE SCALE GENOMIC DNA]</scope>
    <source>
        <strain evidence="1 2">4300STDY6636950</strain>
    </source>
</reference>
<proteinExistence type="predicted"/>
<sequence length="241" mass="27110">MSNETVKKVMAEKRRMTIGQLTDQLVSGALRRELGMDKTEFATLVSVMRSTIRRIEGLEATPRMGLIFNTAAVLRIGIDFPVTEERAKKMTMKTDIAELTSEKLEEISQRYRKTEVPKCHICGAEMTIQRMSSSRITYGCAGAIYDETGCHYVEGRSLADDHYAESRITVVDVSDPDVLALVEALEKAQQRIAELESKLANPVQLPKTNGYWTEQEKAYEEAITLAKRQIHLAGFRCEGDE</sequence>
<dbReference type="Gene3D" id="1.10.260.40">
    <property type="entry name" value="lambda repressor-like DNA-binding domains"/>
    <property type="match status" value="1"/>
</dbReference>
<evidence type="ECO:0000313" key="1">
    <source>
        <dbReference type="EMBL" id="SSG07464.1"/>
    </source>
</evidence>
<dbReference type="Proteomes" id="UP000252079">
    <property type="component" value="Unassembled WGS sequence"/>
</dbReference>
<evidence type="ECO:0000313" key="2">
    <source>
        <dbReference type="Proteomes" id="UP000252079"/>
    </source>
</evidence>
<evidence type="ECO:0008006" key="3">
    <source>
        <dbReference type="Google" id="ProtNLM"/>
    </source>
</evidence>
<name>A0ABD7N9R0_9ENTR</name>